<keyword evidence="4" id="KW-1185">Reference proteome</keyword>
<proteinExistence type="predicted"/>
<dbReference type="AlphaFoldDB" id="A0A2A9E6U6"/>
<dbReference type="Pfam" id="PF01882">
    <property type="entry name" value="DUF58"/>
    <property type="match status" value="1"/>
</dbReference>
<evidence type="ECO:0000313" key="3">
    <source>
        <dbReference type="EMBL" id="PFG34271.1"/>
    </source>
</evidence>
<dbReference type="InterPro" id="IPR002881">
    <property type="entry name" value="DUF58"/>
</dbReference>
<name>A0A2A9E6U6_9MICO</name>
<accession>A0A2A9E6U6</accession>
<evidence type="ECO:0000259" key="2">
    <source>
        <dbReference type="Pfam" id="PF01882"/>
    </source>
</evidence>
<dbReference type="OrthoDB" id="9812729at2"/>
<feature type="transmembrane region" description="Helical" evidence="1">
    <location>
        <begin position="33"/>
        <end position="51"/>
    </location>
</feature>
<keyword evidence="1" id="KW-0472">Membrane</keyword>
<comment type="caution">
    <text evidence="3">The sequence shown here is derived from an EMBL/GenBank/DDBJ whole genome shotgun (WGS) entry which is preliminary data.</text>
</comment>
<evidence type="ECO:0000313" key="4">
    <source>
        <dbReference type="Proteomes" id="UP000225548"/>
    </source>
</evidence>
<protein>
    <submittedName>
        <fullName evidence="3">Uncharacterized protein (DUF58 family)</fullName>
    </submittedName>
</protein>
<organism evidence="3 4">
    <name type="scientific">Sanguibacter antarcticus</name>
    <dbReference type="NCBI Taxonomy" id="372484"/>
    <lineage>
        <taxon>Bacteria</taxon>
        <taxon>Bacillati</taxon>
        <taxon>Actinomycetota</taxon>
        <taxon>Actinomycetes</taxon>
        <taxon>Micrococcales</taxon>
        <taxon>Sanguibacteraceae</taxon>
        <taxon>Sanguibacter</taxon>
    </lineage>
</organism>
<dbReference type="Proteomes" id="UP000225548">
    <property type="component" value="Unassembled WGS sequence"/>
</dbReference>
<dbReference type="PANTHER" id="PTHR34351">
    <property type="entry name" value="SLR1927 PROTEIN-RELATED"/>
    <property type="match status" value="1"/>
</dbReference>
<keyword evidence="1" id="KW-0812">Transmembrane</keyword>
<evidence type="ECO:0000256" key="1">
    <source>
        <dbReference type="SAM" id="Phobius"/>
    </source>
</evidence>
<feature type="domain" description="DUF58" evidence="2">
    <location>
        <begin position="222"/>
        <end position="304"/>
    </location>
</feature>
<keyword evidence="1" id="KW-1133">Transmembrane helix</keyword>
<feature type="transmembrane region" description="Helical" evidence="1">
    <location>
        <begin position="57"/>
        <end position="79"/>
    </location>
</feature>
<reference evidence="3 4" key="1">
    <citation type="submission" date="2017-10" db="EMBL/GenBank/DDBJ databases">
        <title>Sequencing the genomes of 1000 actinobacteria strains.</title>
        <authorList>
            <person name="Klenk H.-P."/>
        </authorList>
    </citation>
    <scope>NUCLEOTIDE SEQUENCE [LARGE SCALE GENOMIC DNA]</scope>
    <source>
        <strain evidence="3 4">DSM 18966</strain>
    </source>
</reference>
<dbReference type="EMBL" id="PDJG01000001">
    <property type="protein sequence ID" value="PFG34271.1"/>
    <property type="molecule type" value="Genomic_DNA"/>
</dbReference>
<sequence>MTSPQDEAPHGRTDQVLDAVLATVRRVRAPLRVLAGLGWVVLACTVVALVVGRRYGWAELVVAGCVLGITVAVALLLTIGRSHYSVDLDLADRAVTVGERAMGRIEVRNAGRRRLLPAHIELPVGTGAAGFALPGMAAGAVHDELFAIPTAQRAVVVVGPVRSVRADPLGLARREMAWTEPVELYVHPLTVSLAGTRAGLLRDLEGQATRVISDNDMSFHALREYIPGDDRRNIHWRTSARTGTLMVRQFEDTRRTHTALAISTDQPDYASDAELELAVSVFASIGIQVIRDDLQLTALAGEETLRAQSPRRLLDDCSGIERSPRADDAWDLARTVARTVPTASMVVMITGSVPSHAALRASAAHIPTGVRTIVVACEPGAEISMRSQGSLSVASLGDITDLPRLLRRLVVS</sequence>
<gene>
    <name evidence="3" type="ORF">ATL42_2177</name>
</gene>
<dbReference type="RefSeq" id="WP_098455330.1">
    <property type="nucleotide sequence ID" value="NZ_PDJG01000001.1"/>
</dbReference>
<dbReference type="PANTHER" id="PTHR34351:SF1">
    <property type="entry name" value="SLR1927 PROTEIN"/>
    <property type="match status" value="1"/>
</dbReference>